<name>A0A8J3SHK7_9ACTN</name>
<dbReference type="PROSITE" id="PS00138">
    <property type="entry name" value="SUBTILASE_SER"/>
    <property type="match status" value="1"/>
</dbReference>
<dbReference type="RefSeq" id="WP_204062225.1">
    <property type="nucleotide sequence ID" value="NZ_BOOJ01000007.1"/>
</dbReference>
<dbReference type="InterPro" id="IPR015500">
    <property type="entry name" value="Peptidase_S8_subtilisin-rel"/>
</dbReference>
<dbReference type="EMBL" id="BOOJ01000007">
    <property type="protein sequence ID" value="GIH89833.1"/>
    <property type="molecule type" value="Genomic_DNA"/>
</dbReference>
<sequence length="1184" mass="122670">MSPTLRRRRTTLIWAAVLALVIPPGVAHAAPDPDPGKIDKAVLADLAADDKATFWVRMRTSADLTAARRATTKQEKARQVYRAKTETAETSQAGLIKLLTAESAGFTPFWISNAVRVTGNAKLAVEIAKLPEVERVEPTRAAALPEPQPGKEAAKVEAVEWNVDRVNAPRVWDGFGSRGEGIVVANIDSGVRFDHPALAERYRGRNADGTLSHDYNWFDPAGVCPRAEPCDNNDHGTHTMGTMVGGEGTNVIGVAPGARWIAAKGCETSTCTDASLLAAGQWILAPTDLSGRNPRPDLAPHIVNNSWGGAGFDPWYKEVVEAWVAAGIFPAFANGNLAGAGCNSSASPGQYVSSYSAGAFDSGNAIWSSSTRGAGENGEIKPNLAAPGVNVRSAVAGGGYGSFSGTSMASPHVAATVALMWSASPGLQGDVAATRALLDRSAVDVEDTRCGGTAADNNVWGEGRLDAFAAVQAAPDDPLGTLAGTVTSGGSPVAGAAVAVTGPLSRTAVTGPDGTYTLPRLLAGEYRLTVTRFGYGDATATVTVVADQTATGDVTLTALPSATVSGTVTVAGAPEAGATVAAAGTPVSGVTDDAGRYRLTLPHGDHRLQVTPASRCADTLTVPITVSADLTRDIELPRRTDAFGHVCASAAQPYAAGTVKHPLTGDDAAQPVTLPFAFPFYGGVHTGAWISSNGFVSFAASSTAAGNGALPSTGAPNAAVYPYWDDLVLDDQAGVYTATVGTAPDRAFVIEWRNARFYSDAAQRISFSVLLGEDGSIGYRYRGVDSERDSGTGATIGIEGPGGTDALQYSYDSAAIGEGQGLTFTASRHGLLTGTVTDANDREPLAGATVTVRSAATALLTRRAADVATFTTGADGTFIGQIPVGDYQVEVAKEHYGTFTRDVTVTAGARTGVDVALATGRVTASAGELTLVMPAEAARTGTVGLSNPGAATAYTVVTDPAQSWLSVTPASGELGPGSSATLRVTASAEGVQPGTVRTGRLLVRSASGRNPQIEIVVKVVVPKHQVATDAGGTRTVVDGVGDRWTPDRRYSAGGHGYVGSGTGVHSTTRTITGTTEQELFRRVREGMLEYRFDQVPAGTYTVELGFAETRNMREGRRVFDVIVEGQLAIPALDLALEAGAYTAVTRQYTVKVTDGQLNVRFAERTGDTLVSFVRISERPDKAVP</sequence>
<dbReference type="Pfam" id="PF13620">
    <property type="entry name" value="CarboxypepD_reg"/>
    <property type="match status" value="3"/>
</dbReference>
<dbReference type="PRINTS" id="PR00723">
    <property type="entry name" value="SUBTILISIN"/>
</dbReference>
<evidence type="ECO:0000256" key="6">
    <source>
        <dbReference type="SAM" id="SignalP"/>
    </source>
</evidence>
<proteinExistence type="inferred from homology"/>
<dbReference type="InterPro" id="IPR000209">
    <property type="entry name" value="Peptidase_S8/S53_dom"/>
</dbReference>
<dbReference type="Pfam" id="PF19190">
    <property type="entry name" value="BACON_2"/>
    <property type="match status" value="1"/>
</dbReference>
<evidence type="ECO:0000259" key="9">
    <source>
        <dbReference type="Pfam" id="PF19190"/>
    </source>
</evidence>
<feature type="active site" description="Charge relay system" evidence="5">
    <location>
        <position position="188"/>
    </location>
</feature>
<dbReference type="PANTHER" id="PTHR43806">
    <property type="entry name" value="PEPTIDASE S8"/>
    <property type="match status" value="1"/>
</dbReference>
<reference evidence="10 11" key="1">
    <citation type="submission" date="2021-01" db="EMBL/GenBank/DDBJ databases">
        <title>Whole genome shotgun sequence of Planobispora siamensis NBRC 107568.</title>
        <authorList>
            <person name="Komaki H."/>
            <person name="Tamura T."/>
        </authorList>
    </citation>
    <scope>NUCLEOTIDE SEQUENCE [LARGE SCALE GENOMIC DNA]</scope>
    <source>
        <strain evidence="10 11">NBRC 107568</strain>
    </source>
</reference>
<evidence type="ECO:0000313" key="11">
    <source>
        <dbReference type="Proteomes" id="UP000619788"/>
    </source>
</evidence>
<dbReference type="Gene3D" id="2.60.120.430">
    <property type="entry name" value="Galactose-binding lectin"/>
    <property type="match status" value="1"/>
</dbReference>
<dbReference type="Gene3D" id="3.40.50.200">
    <property type="entry name" value="Peptidase S8/S53 domain"/>
    <property type="match status" value="1"/>
</dbReference>
<feature type="signal peptide" evidence="6">
    <location>
        <begin position="1"/>
        <end position="29"/>
    </location>
</feature>
<dbReference type="AlphaFoldDB" id="A0A8J3SHK7"/>
<dbReference type="Gene3D" id="2.60.40.1120">
    <property type="entry name" value="Carboxypeptidase-like, regulatory domain"/>
    <property type="match status" value="3"/>
</dbReference>
<dbReference type="GO" id="GO:0006508">
    <property type="term" value="P:proteolysis"/>
    <property type="evidence" value="ECO:0007669"/>
    <property type="project" value="UniProtKB-KW"/>
</dbReference>
<keyword evidence="3 5" id="KW-0378">Hydrolase</keyword>
<dbReference type="PANTHER" id="PTHR43806:SF67">
    <property type="entry name" value="EGF-LIKE DOMAIN-CONTAINING PROTEIN"/>
    <property type="match status" value="1"/>
</dbReference>
<dbReference type="PROSITE" id="PS51892">
    <property type="entry name" value="SUBTILASE"/>
    <property type="match status" value="1"/>
</dbReference>
<comment type="caution">
    <text evidence="10">The sequence shown here is derived from an EMBL/GenBank/DDBJ whole genome shotgun (WGS) entry which is preliminary data.</text>
</comment>
<dbReference type="InterPro" id="IPR033857">
    <property type="entry name" value="Bacillopeptidase_F"/>
</dbReference>
<dbReference type="Pfam" id="PF00082">
    <property type="entry name" value="Peptidase_S8"/>
    <property type="match status" value="1"/>
</dbReference>
<evidence type="ECO:0000256" key="1">
    <source>
        <dbReference type="ARBA" id="ARBA00011073"/>
    </source>
</evidence>
<feature type="active site" description="Charge relay system" evidence="5">
    <location>
        <position position="407"/>
    </location>
</feature>
<evidence type="ECO:0000256" key="2">
    <source>
        <dbReference type="ARBA" id="ARBA00022670"/>
    </source>
</evidence>
<dbReference type="Pfam" id="PF11721">
    <property type="entry name" value="Malectin"/>
    <property type="match status" value="1"/>
</dbReference>
<accession>A0A8J3SHK7</accession>
<keyword evidence="6" id="KW-0732">Signal</keyword>
<evidence type="ECO:0000259" key="8">
    <source>
        <dbReference type="Pfam" id="PF11721"/>
    </source>
</evidence>
<comment type="similarity">
    <text evidence="1 5">Belongs to the peptidase S8 family.</text>
</comment>
<evidence type="ECO:0000259" key="7">
    <source>
        <dbReference type="Pfam" id="PF00082"/>
    </source>
</evidence>
<feature type="active site" description="Charge relay system" evidence="5">
    <location>
        <position position="235"/>
    </location>
</feature>
<feature type="domain" description="Peptidase S8/S53" evidence="7">
    <location>
        <begin position="179"/>
        <end position="447"/>
    </location>
</feature>
<evidence type="ECO:0000256" key="5">
    <source>
        <dbReference type="PROSITE-ProRule" id="PRU01240"/>
    </source>
</evidence>
<dbReference type="GO" id="GO:0030246">
    <property type="term" value="F:carbohydrate binding"/>
    <property type="evidence" value="ECO:0007669"/>
    <property type="project" value="InterPro"/>
</dbReference>
<dbReference type="GO" id="GO:0004252">
    <property type="term" value="F:serine-type endopeptidase activity"/>
    <property type="evidence" value="ECO:0007669"/>
    <property type="project" value="UniProtKB-UniRule"/>
</dbReference>
<dbReference type="InterPro" id="IPR023828">
    <property type="entry name" value="Peptidase_S8_Ser-AS"/>
</dbReference>
<keyword evidence="2 5" id="KW-0645">Protease</keyword>
<feature type="domain" description="BACON" evidence="9">
    <location>
        <begin position="924"/>
        <end position="995"/>
    </location>
</feature>
<keyword evidence="11" id="KW-1185">Reference proteome</keyword>
<dbReference type="InterPro" id="IPR050131">
    <property type="entry name" value="Peptidase_S8_subtilisin-like"/>
</dbReference>
<dbReference type="InterPro" id="IPR024361">
    <property type="entry name" value="BACON"/>
</dbReference>
<protein>
    <recommendedName>
        <fullName evidence="12">Alpha-amylase</fullName>
    </recommendedName>
</protein>
<dbReference type="SUPFAM" id="SSF49785">
    <property type="entry name" value="Galactose-binding domain-like"/>
    <property type="match status" value="1"/>
</dbReference>
<feature type="domain" description="Malectin" evidence="8">
    <location>
        <begin position="1026"/>
        <end position="1176"/>
    </location>
</feature>
<dbReference type="SUPFAM" id="SSF52743">
    <property type="entry name" value="Subtilisin-like"/>
    <property type="match status" value="1"/>
</dbReference>
<dbReference type="SUPFAM" id="SSF49452">
    <property type="entry name" value="Starch-binding domain-like"/>
    <property type="match status" value="3"/>
</dbReference>
<evidence type="ECO:0000256" key="4">
    <source>
        <dbReference type="ARBA" id="ARBA00022825"/>
    </source>
</evidence>
<evidence type="ECO:0000313" key="10">
    <source>
        <dbReference type="EMBL" id="GIH89833.1"/>
    </source>
</evidence>
<dbReference type="InterPro" id="IPR021720">
    <property type="entry name" value="Malectin_dom"/>
</dbReference>
<evidence type="ECO:0008006" key="12">
    <source>
        <dbReference type="Google" id="ProtNLM"/>
    </source>
</evidence>
<feature type="chain" id="PRO_5035290024" description="Alpha-amylase" evidence="6">
    <location>
        <begin position="30"/>
        <end position="1184"/>
    </location>
</feature>
<dbReference type="InterPro" id="IPR008979">
    <property type="entry name" value="Galactose-bd-like_sf"/>
</dbReference>
<dbReference type="CDD" id="cd07481">
    <property type="entry name" value="Peptidases_S8_BacillopeptidaseF-like"/>
    <property type="match status" value="1"/>
</dbReference>
<evidence type="ECO:0000256" key="3">
    <source>
        <dbReference type="ARBA" id="ARBA00022801"/>
    </source>
</evidence>
<organism evidence="10 11">
    <name type="scientific">Planobispora siamensis</name>
    <dbReference type="NCBI Taxonomy" id="936338"/>
    <lineage>
        <taxon>Bacteria</taxon>
        <taxon>Bacillati</taxon>
        <taxon>Actinomycetota</taxon>
        <taxon>Actinomycetes</taxon>
        <taxon>Streptosporangiales</taxon>
        <taxon>Streptosporangiaceae</taxon>
        <taxon>Planobispora</taxon>
    </lineage>
</organism>
<dbReference type="InterPro" id="IPR013784">
    <property type="entry name" value="Carb-bd-like_fold"/>
</dbReference>
<dbReference type="InterPro" id="IPR036852">
    <property type="entry name" value="Peptidase_S8/S53_dom_sf"/>
</dbReference>
<dbReference type="Proteomes" id="UP000619788">
    <property type="component" value="Unassembled WGS sequence"/>
</dbReference>
<gene>
    <name evidence="10" type="ORF">Psi01_04630</name>
</gene>
<keyword evidence="4 5" id="KW-0720">Serine protease</keyword>